<comment type="caution">
    <text evidence="1">The sequence shown here is derived from an EMBL/GenBank/DDBJ whole genome shotgun (WGS) entry which is preliminary data.</text>
</comment>
<dbReference type="EMBL" id="JAUSUY010000050">
    <property type="protein sequence ID" value="MDT3429259.1"/>
    <property type="molecule type" value="Genomic_DNA"/>
</dbReference>
<dbReference type="RefSeq" id="WP_156940280.1">
    <property type="nucleotide sequence ID" value="NZ_JAUSUY010000050.1"/>
</dbReference>
<evidence type="ECO:0008006" key="3">
    <source>
        <dbReference type="Google" id="ProtNLM"/>
    </source>
</evidence>
<protein>
    <recommendedName>
        <fullName evidence="3">Anti-bacteriophage protein A/HamA C-terminal domain-containing protein</fullName>
    </recommendedName>
</protein>
<proteinExistence type="predicted"/>
<accession>A0ABU3HEL4</accession>
<keyword evidence="2" id="KW-1185">Reference proteome</keyword>
<dbReference type="Proteomes" id="UP001248709">
    <property type="component" value="Unassembled WGS sequence"/>
</dbReference>
<sequence length="230" mass="27788">MNTETIGERIIKENYMETTVYRNQVNEERFIKSFLIDVKNSLIKWDELIRNNYMDSMYKDNFYKEYGKGLDTWSVTEPILKFLIYIELLKKYKIRPEDHAYNDNKMLDFALYTELTDHCYISEIGIELKWAVFTKKGLLNQRSLQTLINDFVKMKELKNQYKYFIQHSITDQKVIVNQDILNKQILNDVDGRLMRKYIPRVISIESFEVWGSNEEIKKNFNLCLWAIQRR</sequence>
<reference evidence="1 2" key="1">
    <citation type="submission" date="2023-07" db="EMBL/GenBank/DDBJ databases">
        <title>Genomic Encyclopedia of Type Strains, Phase IV (KMG-IV): sequencing the most valuable type-strain genomes for metagenomic binning, comparative biology and taxonomic classification.</title>
        <authorList>
            <person name="Goeker M."/>
        </authorList>
    </citation>
    <scope>NUCLEOTIDE SEQUENCE [LARGE SCALE GENOMIC DNA]</scope>
    <source>
        <strain evidence="1 2">T98</strain>
    </source>
</reference>
<evidence type="ECO:0000313" key="2">
    <source>
        <dbReference type="Proteomes" id="UP001248709"/>
    </source>
</evidence>
<evidence type="ECO:0000313" key="1">
    <source>
        <dbReference type="EMBL" id="MDT3429259.1"/>
    </source>
</evidence>
<organism evidence="1 2">
    <name type="scientific">Paenibacillus forsythiae</name>
    <dbReference type="NCBI Taxonomy" id="365616"/>
    <lineage>
        <taxon>Bacteria</taxon>
        <taxon>Bacillati</taxon>
        <taxon>Bacillota</taxon>
        <taxon>Bacilli</taxon>
        <taxon>Bacillales</taxon>
        <taxon>Paenibacillaceae</taxon>
        <taxon>Paenibacillus</taxon>
    </lineage>
</organism>
<gene>
    <name evidence="1" type="ORF">J2Z22_004860</name>
</gene>
<name>A0ABU3HEL4_9BACL</name>